<comment type="caution">
    <text evidence="3">The sequence shown here is derived from an EMBL/GenBank/DDBJ whole genome shotgun (WGS) entry which is preliminary data.</text>
</comment>
<protein>
    <submittedName>
        <fullName evidence="3">Uncharacterized protein</fullName>
    </submittedName>
</protein>
<evidence type="ECO:0000313" key="3">
    <source>
        <dbReference type="EMBL" id="TRY67785.1"/>
    </source>
</evidence>
<organism evidence="3 4">
    <name type="scientific">Tigriopus californicus</name>
    <name type="common">Marine copepod</name>
    <dbReference type="NCBI Taxonomy" id="6832"/>
    <lineage>
        <taxon>Eukaryota</taxon>
        <taxon>Metazoa</taxon>
        <taxon>Ecdysozoa</taxon>
        <taxon>Arthropoda</taxon>
        <taxon>Crustacea</taxon>
        <taxon>Multicrustacea</taxon>
        <taxon>Hexanauplia</taxon>
        <taxon>Copepoda</taxon>
        <taxon>Harpacticoida</taxon>
        <taxon>Harpacticidae</taxon>
        <taxon>Tigriopus</taxon>
    </lineage>
</organism>
<keyword evidence="2" id="KW-1133">Transmembrane helix</keyword>
<keyword evidence="2" id="KW-0472">Membrane</keyword>
<keyword evidence="4" id="KW-1185">Reference proteome</keyword>
<feature type="region of interest" description="Disordered" evidence="1">
    <location>
        <begin position="78"/>
        <end position="135"/>
    </location>
</feature>
<feature type="compositionally biased region" description="Polar residues" evidence="1">
    <location>
        <begin position="78"/>
        <end position="98"/>
    </location>
</feature>
<dbReference type="AlphaFoldDB" id="A0A553NQS7"/>
<keyword evidence="2" id="KW-0812">Transmembrane</keyword>
<reference evidence="3 4" key="1">
    <citation type="journal article" date="2018" name="Nat. Ecol. Evol.">
        <title>Genomic signatures of mitonuclear coevolution across populations of Tigriopus californicus.</title>
        <authorList>
            <person name="Barreto F.S."/>
            <person name="Watson E.T."/>
            <person name="Lima T.G."/>
            <person name="Willett C.S."/>
            <person name="Edmands S."/>
            <person name="Li W."/>
            <person name="Burton R.S."/>
        </authorList>
    </citation>
    <scope>NUCLEOTIDE SEQUENCE [LARGE SCALE GENOMIC DNA]</scope>
    <source>
        <strain evidence="3 4">San Diego</strain>
    </source>
</reference>
<feature type="compositionally biased region" description="Basic residues" evidence="1">
    <location>
        <begin position="119"/>
        <end position="130"/>
    </location>
</feature>
<feature type="transmembrane region" description="Helical" evidence="2">
    <location>
        <begin position="12"/>
        <end position="34"/>
    </location>
</feature>
<dbReference type="EMBL" id="VCGU01000011">
    <property type="protein sequence ID" value="TRY67785.1"/>
    <property type="molecule type" value="Genomic_DNA"/>
</dbReference>
<gene>
    <name evidence="3" type="ORF">TCAL_02927</name>
</gene>
<proteinExistence type="predicted"/>
<name>A0A553NQS7_TIGCA</name>
<accession>A0A553NQS7</accession>
<evidence type="ECO:0000256" key="1">
    <source>
        <dbReference type="SAM" id="MobiDB-lite"/>
    </source>
</evidence>
<sequence>MLLLYLCITFSIVTFPIVALLCWIWFCWAVCYVFTHKDKIREYRGQHGPGHNIEPPATIMIVNEQTTQVDNDATKSIVHSTTNGSKKSVSNDSVSLNNRDIHSPLSHVATTRPNAAGPKPRRNLRPKSSKHPAYYLPPIIPTEEVRKSRRIPQSIKDFLDGEI</sequence>
<dbReference type="Proteomes" id="UP000318571">
    <property type="component" value="Chromosome 4"/>
</dbReference>
<evidence type="ECO:0000256" key="2">
    <source>
        <dbReference type="SAM" id="Phobius"/>
    </source>
</evidence>
<evidence type="ECO:0000313" key="4">
    <source>
        <dbReference type="Proteomes" id="UP000318571"/>
    </source>
</evidence>